<dbReference type="GO" id="GO:0010008">
    <property type="term" value="C:endosome membrane"/>
    <property type="evidence" value="ECO:0007669"/>
    <property type="project" value="UniProtKB-SubCell"/>
</dbReference>
<sequence length="730" mass="83073">MSWFSGSTVPVADLELKINEATSESIPNGELDLAIALEITDLIRSKKIPPKQCMRSLKKRLTATHSNPNLLTLTLKLVDLCVKNGGYHFLVELSSKEFIDYLVDYIFKIHYNTKDSNVIENEAKFKVGSFILSLIKDWTLVFENQALLNYVERSYHQLMNQGYDFPELEVGGQLSNNFIDSEAPPDWIDSNECMICYNPFSLMNRKHHCRSCGGVYCQTHSSHNSPLVALGIMEPVRVCDNCYEKIKSKNSKNLSKVRHKKTPSHPTGENLDDEDEQLRKAIELSLEESQVPVRNQIPPPRSPSPVANNEADEEDEEMKAAIAASLKEFEQQEKMYKQQPVESQQAPYQEPQSEFYKHILPFDQLDPSYQNQVLQQQLTPINHVQQYNVKPQAEDLSQQEEESINLFITLMNNIKNDPSKQANILYDSNLSELHGKIIQLKPKLNKSLRASIEKYETCLELNNKISTISRLYDQFLESKLNQAYGNHTISTSYGGPNQPIQGPYHSQSSNDYVPYPLDQRVLSPSQFQQNQSRTQNYPPAGLSHQTTGYNNYPSIDQATEQSSQPPLESIQGPPQLSQEPPPTSFYPSYYQESDQESTKNNQDSSTTPYYSSQKENESDRNEPAYPYQATYPPQDSNGSFNQNTPSQPSYNPPLPTEPSYPPFEQDDDAEDHAAAKFPSINQLNSDEQSTYIESQEDSKVPTMPSMPQFDQPSQESERKSKLVEEPLIEL</sequence>
<evidence type="ECO:0000256" key="2">
    <source>
        <dbReference type="ARBA" id="ARBA00008597"/>
    </source>
</evidence>
<dbReference type="AlphaFoldDB" id="A0A0V1PWT6"/>
<dbReference type="InterPro" id="IPR011011">
    <property type="entry name" value="Znf_FYVE_PHD"/>
</dbReference>
<dbReference type="CDD" id="cd16979">
    <property type="entry name" value="VHS_Vps27"/>
    <property type="match status" value="1"/>
</dbReference>
<evidence type="ECO:0000256" key="1">
    <source>
        <dbReference type="ARBA" id="ARBA00004125"/>
    </source>
</evidence>
<feature type="compositionally biased region" description="Polar residues" evidence="12">
    <location>
        <begin position="522"/>
        <end position="578"/>
    </location>
</feature>
<feature type="compositionally biased region" description="Pro residues" evidence="12">
    <location>
        <begin position="650"/>
        <end position="661"/>
    </location>
</feature>
<evidence type="ECO:0000313" key="15">
    <source>
        <dbReference type="EMBL" id="KSA00740.1"/>
    </source>
</evidence>
<evidence type="ECO:0000256" key="3">
    <source>
        <dbReference type="ARBA" id="ARBA00017753"/>
    </source>
</evidence>
<dbReference type="PROSITE" id="PS50179">
    <property type="entry name" value="VHS"/>
    <property type="match status" value="1"/>
</dbReference>
<dbReference type="Gene3D" id="6.10.140.100">
    <property type="match status" value="1"/>
</dbReference>
<comment type="similarity">
    <text evidence="2 10">Belongs to the VPS27 family.</text>
</comment>
<dbReference type="EMBL" id="LMYN01000076">
    <property type="protein sequence ID" value="KSA00740.1"/>
    <property type="molecule type" value="Genomic_DNA"/>
</dbReference>
<dbReference type="PROSITE" id="PS50178">
    <property type="entry name" value="ZF_FYVE"/>
    <property type="match status" value="1"/>
</dbReference>
<evidence type="ECO:0000256" key="11">
    <source>
        <dbReference type="PROSITE-ProRule" id="PRU00091"/>
    </source>
</evidence>
<evidence type="ECO:0000256" key="10">
    <source>
        <dbReference type="PIRNR" id="PIRNR036956"/>
    </source>
</evidence>
<gene>
    <name evidence="15" type="ORF">AC631_03510</name>
</gene>
<dbReference type="PANTHER" id="PTHR47794:SF1">
    <property type="entry name" value="VACUOLAR PROTEIN SORTING-ASSOCIATED PROTEIN 27"/>
    <property type="match status" value="1"/>
</dbReference>
<dbReference type="PANTHER" id="PTHR47794">
    <property type="entry name" value="VACUOLAR PROTEIN SORTING-ASSOCIATED PROTEIN 27"/>
    <property type="match status" value="1"/>
</dbReference>
<feature type="domain" description="FYVE-type" evidence="13">
    <location>
        <begin position="187"/>
        <end position="247"/>
    </location>
</feature>
<feature type="compositionally biased region" description="Polar residues" evidence="12">
    <location>
        <begin position="635"/>
        <end position="649"/>
    </location>
</feature>
<organism evidence="15 16">
    <name type="scientific">Debaryomyces fabryi</name>
    <dbReference type="NCBI Taxonomy" id="58627"/>
    <lineage>
        <taxon>Eukaryota</taxon>
        <taxon>Fungi</taxon>
        <taxon>Dikarya</taxon>
        <taxon>Ascomycota</taxon>
        <taxon>Saccharomycotina</taxon>
        <taxon>Pichiomycetes</taxon>
        <taxon>Debaryomycetaceae</taxon>
        <taxon>Debaryomyces</taxon>
    </lineage>
</organism>
<protein>
    <recommendedName>
        <fullName evidence="3 10">Vacuolar protein sorting-associated protein 27</fullName>
    </recommendedName>
</protein>
<dbReference type="CDD" id="cd21385">
    <property type="entry name" value="GAT_Vps27"/>
    <property type="match status" value="1"/>
</dbReference>
<feature type="compositionally biased region" description="Polar residues" evidence="12">
    <location>
        <begin position="679"/>
        <end position="693"/>
    </location>
</feature>
<dbReference type="InterPro" id="IPR013083">
    <property type="entry name" value="Znf_RING/FYVE/PHD"/>
</dbReference>
<dbReference type="SUPFAM" id="SSF57903">
    <property type="entry name" value="FYVE/PHD zinc finger"/>
    <property type="match status" value="1"/>
</dbReference>
<dbReference type="GO" id="GO:0032266">
    <property type="term" value="F:phosphatidylinositol-3-phosphate binding"/>
    <property type="evidence" value="ECO:0007669"/>
    <property type="project" value="UniProtKB-ARBA"/>
</dbReference>
<dbReference type="GO" id="GO:0006623">
    <property type="term" value="P:protein targeting to vacuole"/>
    <property type="evidence" value="ECO:0007669"/>
    <property type="project" value="TreeGrafter"/>
</dbReference>
<feature type="compositionally biased region" description="Basic and acidic residues" evidence="12">
    <location>
        <begin position="715"/>
        <end position="724"/>
    </location>
</feature>
<dbReference type="GO" id="GO:0043130">
    <property type="term" value="F:ubiquitin binding"/>
    <property type="evidence" value="ECO:0007669"/>
    <property type="project" value="InterPro"/>
</dbReference>
<evidence type="ECO:0000256" key="4">
    <source>
        <dbReference type="ARBA" id="ARBA00022723"/>
    </source>
</evidence>
<dbReference type="InterPro" id="IPR003903">
    <property type="entry name" value="UIM_dom"/>
</dbReference>
<feature type="compositionally biased region" description="Polar residues" evidence="12">
    <location>
        <begin position="598"/>
        <end position="613"/>
    </location>
</feature>
<dbReference type="InterPro" id="IPR017455">
    <property type="entry name" value="Znf_FYVE-rel"/>
</dbReference>
<comment type="function">
    <text evidence="10">Component of the ESCRT-0 complex which is the sorting receptor for ubiquitinated cargo proteins at the multivesicular body (MVB) and recruits ESCRT-I to the MVB outer membrane.</text>
</comment>
<evidence type="ECO:0000256" key="5">
    <source>
        <dbReference type="ARBA" id="ARBA00022737"/>
    </source>
</evidence>
<dbReference type="SMART" id="SM00726">
    <property type="entry name" value="UIM"/>
    <property type="match status" value="2"/>
</dbReference>
<accession>A0A0V1PWT6</accession>
<dbReference type="PROSITE" id="PS50330">
    <property type="entry name" value="UIM"/>
    <property type="match status" value="2"/>
</dbReference>
<dbReference type="Pfam" id="PF00790">
    <property type="entry name" value="VHS"/>
    <property type="match status" value="1"/>
</dbReference>
<evidence type="ECO:0000313" key="16">
    <source>
        <dbReference type="Proteomes" id="UP000054251"/>
    </source>
</evidence>
<dbReference type="GO" id="GO:0043328">
    <property type="term" value="P:protein transport to vacuole involved in ubiquitin-dependent protein catabolic process via the multivesicular body sorting pathway"/>
    <property type="evidence" value="ECO:0007669"/>
    <property type="project" value="TreeGrafter"/>
</dbReference>
<dbReference type="SMART" id="SM00288">
    <property type="entry name" value="VHS"/>
    <property type="match status" value="1"/>
</dbReference>
<name>A0A0V1PWT6_9ASCO</name>
<dbReference type="RefSeq" id="XP_015466842.1">
    <property type="nucleotide sequence ID" value="XM_015612339.1"/>
</dbReference>
<keyword evidence="7 11" id="KW-0863">Zinc-finger</keyword>
<dbReference type="InterPro" id="IPR008942">
    <property type="entry name" value="ENTH_VHS"/>
</dbReference>
<dbReference type="SUPFAM" id="SSF48464">
    <property type="entry name" value="ENTH/VHS domain"/>
    <property type="match status" value="1"/>
</dbReference>
<dbReference type="Pfam" id="PF21356">
    <property type="entry name" value="Vps27_GAT-like"/>
    <property type="match status" value="1"/>
</dbReference>
<evidence type="ECO:0000256" key="7">
    <source>
        <dbReference type="ARBA" id="ARBA00022771"/>
    </source>
</evidence>
<keyword evidence="4" id="KW-0479">Metal-binding</keyword>
<dbReference type="SMART" id="SM00064">
    <property type="entry name" value="FYVE"/>
    <property type="match status" value="1"/>
</dbReference>
<proteinExistence type="inferred from homology"/>
<dbReference type="OrthoDB" id="957735at2759"/>
<feature type="compositionally biased region" description="Polar residues" evidence="12">
    <location>
        <begin position="490"/>
        <end position="511"/>
    </location>
</feature>
<dbReference type="Pfam" id="PF02809">
    <property type="entry name" value="UIM"/>
    <property type="match status" value="2"/>
</dbReference>
<feature type="compositionally biased region" description="Low complexity" evidence="12">
    <location>
        <begin position="623"/>
        <end position="634"/>
    </location>
</feature>
<keyword evidence="8" id="KW-0862">Zinc</keyword>
<dbReference type="GeneID" id="26840519"/>
<dbReference type="GO" id="GO:0033565">
    <property type="term" value="C:ESCRT-0 complex"/>
    <property type="evidence" value="ECO:0007669"/>
    <property type="project" value="TreeGrafter"/>
</dbReference>
<keyword evidence="6 10" id="KW-0967">Endosome</keyword>
<comment type="subcellular location">
    <subcellularLocation>
        <location evidence="1 10">Endosome membrane</location>
        <topology evidence="1 10">Peripheral membrane protein</topology>
        <orientation evidence="1 10">Cytoplasmic side</orientation>
    </subcellularLocation>
</comment>
<dbReference type="PIRSF" id="PIRSF036956">
    <property type="entry name" value="Hrs_Vps27"/>
    <property type="match status" value="1"/>
</dbReference>
<comment type="caution">
    <text evidence="15">The sequence shown here is derived from an EMBL/GenBank/DDBJ whole genome shotgun (WGS) entry which is preliminary data.</text>
</comment>
<dbReference type="Gene3D" id="1.20.5.1940">
    <property type="match status" value="1"/>
</dbReference>
<dbReference type="InterPro" id="IPR049425">
    <property type="entry name" value="Vps27_GAT-like"/>
</dbReference>
<feature type="region of interest" description="Disordered" evidence="12">
    <location>
        <begin position="490"/>
        <end position="730"/>
    </location>
</feature>
<evidence type="ECO:0000256" key="9">
    <source>
        <dbReference type="ARBA" id="ARBA00023136"/>
    </source>
</evidence>
<dbReference type="Proteomes" id="UP000054251">
    <property type="component" value="Unassembled WGS sequence"/>
</dbReference>
<feature type="domain" description="VHS" evidence="14">
    <location>
        <begin position="23"/>
        <end position="166"/>
    </location>
</feature>
<comment type="subunit">
    <text evidence="10">Component of the ESCRT-0 complex composed of HSE1 and VPS27.</text>
</comment>
<dbReference type="Gene3D" id="1.25.40.90">
    <property type="match status" value="1"/>
</dbReference>
<dbReference type="GO" id="GO:0008270">
    <property type="term" value="F:zinc ion binding"/>
    <property type="evidence" value="ECO:0007669"/>
    <property type="project" value="UniProtKB-KW"/>
</dbReference>
<feature type="region of interest" description="Disordered" evidence="12">
    <location>
        <begin position="253"/>
        <end position="316"/>
    </location>
</feature>
<evidence type="ECO:0000256" key="12">
    <source>
        <dbReference type="SAM" id="MobiDB-lite"/>
    </source>
</evidence>
<keyword evidence="5" id="KW-0677">Repeat</keyword>
<evidence type="ECO:0000259" key="14">
    <source>
        <dbReference type="PROSITE" id="PS50179"/>
    </source>
</evidence>
<dbReference type="Gene3D" id="3.30.40.10">
    <property type="entry name" value="Zinc/RING finger domain, C3HC4 (zinc finger)"/>
    <property type="match status" value="1"/>
</dbReference>
<dbReference type="InterPro" id="IPR002014">
    <property type="entry name" value="VHS_dom"/>
</dbReference>
<keyword evidence="9 10" id="KW-0472">Membrane</keyword>
<dbReference type="InterPro" id="IPR017073">
    <property type="entry name" value="HGS/VPS27"/>
</dbReference>
<keyword evidence="16" id="KW-1185">Reference proteome</keyword>
<reference evidence="15 16" key="1">
    <citation type="submission" date="2015-11" db="EMBL/GenBank/DDBJ databases">
        <title>The genome of Debaryomyces fabryi.</title>
        <authorList>
            <person name="Tafer H."/>
            <person name="Lopandic K."/>
        </authorList>
    </citation>
    <scope>NUCLEOTIDE SEQUENCE [LARGE SCALE GENOMIC DNA]</scope>
    <source>
        <strain evidence="15 16">CBS 789</strain>
    </source>
</reference>
<dbReference type="InterPro" id="IPR000306">
    <property type="entry name" value="Znf_FYVE"/>
</dbReference>
<evidence type="ECO:0000259" key="13">
    <source>
        <dbReference type="PROSITE" id="PS50178"/>
    </source>
</evidence>
<dbReference type="Pfam" id="PF01363">
    <property type="entry name" value="FYVE"/>
    <property type="match status" value="1"/>
</dbReference>
<evidence type="ECO:0000256" key="6">
    <source>
        <dbReference type="ARBA" id="ARBA00022753"/>
    </source>
</evidence>
<evidence type="ECO:0000256" key="8">
    <source>
        <dbReference type="ARBA" id="ARBA00022833"/>
    </source>
</evidence>